<dbReference type="GeneID" id="78508919"/>
<feature type="transmembrane region" description="Helical" evidence="1">
    <location>
        <begin position="61"/>
        <end position="79"/>
    </location>
</feature>
<feature type="transmembrane region" description="Helical" evidence="1">
    <location>
        <begin position="99"/>
        <end position="117"/>
    </location>
</feature>
<dbReference type="eggNOG" id="ENOG5032EA6">
    <property type="taxonomic scope" value="Bacteria"/>
</dbReference>
<gene>
    <name evidence="2" type="ORF">FC91_GL001952</name>
</gene>
<accession>A0A0R1XEI4</accession>
<protein>
    <submittedName>
        <fullName evidence="2">Uncharacterized protein</fullName>
    </submittedName>
</protein>
<sequence length="120" mass="13569">MGNWVSLGFLPVLLVVGGGGYNYLSARWQGRPVHLVNWLVLPQFLGVFILTYPTGGIGMSLLPICVLTGVAFGLIYLVIRIIRDRDLLLGEYFRGLWRYLALLSAVWYVFALVLWIIDRI</sequence>
<dbReference type="Pfam" id="PF11877">
    <property type="entry name" value="DUF3397"/>
    <property type="match status" value="1"/>
</dbReference>
<dbReference type="AlphaFoldDB" id="A0A0R1XEI4"/>
<dbReference type="InterPro" id="IPR024515">
    <property type="entry name" value="DUF3397"/>
</dbReference>
<dbReference type="EMBL" id="AZFW01000032">
    <property type="protein sequence ID" value="KRM28488.1"/>
    <property type="molecule type" value="Genomic_DNA"/>
</dbReference>
<evidence type="ECO:0000256" key="1">
    <source>
        <dbReference type="SAM" id="Phobius"/>
    </source>
</evidence>
<organism evidence="2 3">
    <name type="scientific">Schleiferilactobacillus harbinensis DSM 16991</name>
    <dbReference type="NCBI Taxonomy" id="1122147"/>
    <lineage>
        <taxon>Bacteria</taxon>
        <taxon>Bacillati</taxon>
        <taxon>Bacillota</taxon>
        <taxon>Bacilli</taxon>
        <taxon>Lactobacillales</taxon>
        <taxon>Lactobacillaceae</taxon>
        <taxon>Schleiferilactobacillus</taxon>
    </lineage>
</organism>
<comment type="caution">
    <text evidence="2">The sequence shown here is derived from an EMBL/GenBank/DDBJ whole genome shotgun (WGS) entry which is preliminary data.</text>
</comment>
<feature type="transmembrane region" description="Helical" evidence="1">
    <location>
        <begin position="36"/>
        <end position="55"/>
    </location>
</feature>
<dbReference type="PATRIC" id="fig|1122147.4.peg.2021"/>
<evidence type="ECO:0000313" key="2">
    <source>
        <dbReference type="EMBL" id="KRM28488.1"/>
    </source>
</evidence>
<keyword evidence="1" id="KW-1133">Transmembrane helix</keyword>
<keyword evidence="1" id="KW-0472">Membrane</keyword>
<reference evidence="2 3" key="1">
    <citation type="journal article" date="2015" name="Genome Announc.">
        <title>Expanding the biotechnology potential of lactobacilli through comparative genomics of 213 strains and associated genera.</title>
        <authorList>
            <person name="Sun Z."/>
            <person name="Harris H.M."/>
            <person name="McCann A."/>
            <person name="Guo C."/>
            <person name="Argimon S."/>
            <person name="Zhang W."/>
            <person name="Yang X."/>
            <person name="Jeffery I.B."/>
            <person name="Cooney J.C."/>
            <person name="Kagawa T.F."/>
            <person name="Liu W."/>
            <person name="Song Y."/>
            <person name="Salvetti E."/>
            <person name="Wrobel A."/>
            <person name="Rasinkangas P."/>
            <person name="Parkhill J."/>
            <person name="Rea M.C."/>
            <person name="O'Sullivan O."/>
            <person name="Ritari J."/>
            <person name="Douillard F.P."/>
            <person name="Paul Ross R."/>
            <person name="Yang R."/>
            <person name="Briner A.E."/>
            <person name="Felis G.E."/>
            <person name="de Vos W.M."/>
            <person name="Barrangou R."/>
            <person name="Klaenhammer T.R."/>
            <person name="Caufield P.W."/>
            <person name="Cui Y."/>
            <person name="Zhang H."/>
            <person name="O'Toole P.W."/>
        </authorList>
    </citation>
    <scope>NUCLEOTIDE SEQUENCE [LARGE SCALE GENOMIC DNA]</scope>
    <source>
        <strain evidence="2 3">DSM 16991</strain>
    </source>
</reference>
<proteinExistence type="predicted"/>
<feature type="transmembrane region" description="Helical" evidence="1">
    <location>
        <begin position="6"/>
        <end position="24"/>
    </location>
</feature>
<dbReference type="Proteomes" id="UP000050949">
    <property type="component" value="Unassembled WGS sequence"/>
</dbReference>
<dbReference type="RefSeq" id="WP_027827315.1">
    <property type="nucleotide sequence ID" value="NZ_AUEH01000001.1"/>
</dbReference>
<dbReference type="OrthoDB" id="2297795at2"/>
<name>A0A0R1XEI4_9LACO</name>
<evidence type="ECO:0000313" key="3">
    <source>
        <dbReference type="Proteomes" id="UP000050949"/>
    </source>
</evidence>
<keyword evidence="1" id="KW-0812">Transmembrane</keyword>